<dbReference type="PROSITE" id="PS51483">
    <property type="entry name" value="B5"/>
    <property type="match status" value="1"/>
</dbReference>
<evidence type="ECO:0000256" key="16">
    <source>
        <dbReference type="PROSITE-ProRule" id="PRU00209"/>
    </source>
</evidence>
<keyword evidence="6 15" id="KW-0436">Ligase</keyword>
<dbReference type="Gene3D" id="2.40.50.140">
    <property type="entry name" value="Nucleic acid-binding proteins"/>
    <property type="match status" value="1"/>
</dbReference>
<dbReference type="Pfam" id="PF03147">
    <property type="entry name" value="FDX-ACB"/>
    <property type="match status" value="1"/>
</dbReference>
<evidence type="ECO:0000259" key="18">
    <source>
        <dbReference type="PROSITE" id="PS51447"/>
    </source>
</evidence>
<keyword evidence="8 15" id="KW-0547">Nucleotide-binding</keyword>
<dbReference type="InterPro" id="IPR005147">
    <property type="entry name" value="tRNA_synthase_B5-dom"/>
</dbReference>
<feature type="binding site" evidence="15">
    <location>
        <position position="489"/>
    </location>
    <ligand>
        <name>Mg(2+)</name>
        <dbReference type="ChEBI" id="CHEBI:18420"/>
        <note>shared with alpha subunit</note>
    </ligand>
</feature>
<dbReference type="CDD" id="cd00769">
    <property type="entry name" value="PheRS_beta_core"/>
    <property type="match status" value="1"/>
</dbReference>
<feature type="domain" description="TRNA-binding" evidence="17">
    <location>
        <begin position="40"/>
        <end position="153"/>
    </location>
</feature>
<dbReference type="InterPro" id="IPR020825">
    <property type="entry name" value="Phe-tRNA_synthase-like_B3/B4"/>
</dbReference>
<dbReference type="Gene3D" id="3.30.70.380">
    <property type="entry name" value="Ferrodoxin-fold anticodon-binding domain"/>
    <property type="match status" value="1"/>
</dbReference>
<dbReference type="SUPFAM" id="SSF56037">
    <property type="entry name" value="PheT/TilS domain"/>
    <property type="match status" value="1"/>
</dbReference>
<comment type="similarity">
    <text evidence="2 15">Belongs to the phenylalanyl-tRNA synthetase beta subunit family. Type 1 subfamily.</text>
</comment>
<reference evidence="20 21" key="1">
    <citation type="submission" date="2021-12" db="EMBL/GenBank/DDBJ databases">
        <title>Discovery of the Pendulisporaceae a myxobacterial family with distinct sporulation behavior and unique specialized metabolism.</title>
        <authorList>
            <person name="Garcia R."/>
            <person name="Popoff A."/>
            <person name="Bader C.D."/>
            <person name="Loehr J."/>
            <person name="Walesch S."/>
            <person name="Walt C."/>
            <person name="Boldt J."/>
            <person name="Bunk B."/>
            <person name="Haeckl F.J.F.P.J."/>
            <person name="Gunesch A.P."/>
            <person name="Birkelbach J."/>
            <person name="Nuebel U."/>
            <person name="Pietschmann T."/>
            <person name="Bach T."/>
            <person name="Mueller R."/>
        </authorList>
    </citation>
    <scope>NUCLEOTIDE SEQUENCE [LARGE SCALE GENOMIC DNA]</scope>
    <source>
        <strain evidence="20 21">MSr12523</strain>
    </source>
</reference>
<dbReference type="InterPro" id="IPR005121">
    <property type="entry name" value="Fdx_antiC-bd"/>
</dbReference>
<evidence type="ECO:0000256" key="10">
    <source>
        <dbReference type="ARBA" id="ARBA00022842"/>
    </source>
</evidence>
<gene>
    <name evidence="15 20" type="primary">pheT</name>
    <name evidence="20" type="ORF">LZC95_07350</name>
</gene>
<sequence>MLASYQWLRSLVPQLTASPEDVAARLTSAGLEVEGLTAYGAGSESCIIVRVVSMRPHPNRANLRLVTVDRGGGAAHEELVCGAPNVPDPGGLVVLAPLGTHLPAKGLTLEKKAIGGIESAGMLVSESELGLSEDHDGIIVLPPDFAPVGTRFSDAVPEARDTIFSIGVTPNRPDALGHVGIAREVAALFGFPWSPPEPKLPEPLRGKSAVASDGPPVRDDATKMDSLVRVRIEDGERCAHYGTALSLGVTIRPSPLGIRYRLSALGVRPISNVVDVTNIVMLEFGHPLHAFDLDLVRGAEIIVRRARPGETMRTLDDKEHQLTDDDLVIGDAEGPTGLAGVMGGAHSEIRATTSRVLIECAYFDARGVRRTSRRHGFHTEASHRFERGVDPGDTRAVLTRAAVLMQELGGGTVLSEVRLTTAREIPAAVVRLRLSRVDQLIGVHIAQDEVTGILKRLGFVLDGQEGDTLVLKVPTHRPDVTREVDIIDDIARIRGLETLPAVLPPMHPRLDVGGQEEAVRRARAAAVELGLSEALTFRFIARRWLEAVGAPAPALTVANPMSERESVMRTSLLPGLFEAVSRASRHGEHDVRMFAIGPVFLAAPASDKAPPAEERVTFAAVLSGDRPSYLTKPVAYDVWDAKGVALGWLTRITGGREASAVRAEESERPHHLHPRGAAFLLLDGERVGNFGPVHPDVADAFELPQGALAIEIDLAKILAGGRREPKYTPIPRFPASVRDLAVVVPDGISAGDVERAVREAAGALGEYVTLFDRYVGGGVPAGHASLAFRIVYRVADRTLTDAEVDAQHTKAIETVQARFGATLRA</sequence>
<organism evidence="20 21">
    <name type="scientific">Pendulispora brunnea</name>
    <dbReference type="NCBI Taxonomy" id="2905690"/>
    <lineage>
        <taxon>Bacteria</taxon>
        <taxon>Pseudomonadati</taxon>
        <taxon>Myxococcota</taxon>
        <taxon>Myxococcia</taxon>
        <taxon>Myxococcales</taxon>
        <taxon>Sorangiineae</taxon>
        <taxon>Pendulisporaceae</taxon>
        <taxon>Pendulispora</taxon>
    </lineage>
</organism>
<feature type="domain" description="FDX-ACB" evidence="18">
    <location>
        <begin position="731"/>
        <end position="824"/>
    </location>
</feature>
<feature type="domain" description="B5" evidence="19">
    <location>
        <begin position="425"/>
        <end position="501"/>
    </location>
</feature>
<dbReference type="InterPro" id="IPR012340">
    <property type="entry name" value="NA-bd_OB-fold"/>
</dbReference>
<keyword evidence="12 15" id="KW-0648">Protein biosynthesis</keyword>
<dbReference type="SMART" id="SM00873">
    <property type="entry name" value="B3_4"/>
    <property type="match status" value="1"/>
</dbReference>
<comment type="cofactor">
    <cofactor evidence="15">
        <name>Mg(2+)</name>
        <dbReference type="ChEBI" id="CHEBI:18420"/>
    </cofactor>
    <text evidence="15">Binds 2 magnesium ions per tetramer.</text>
</comment>
<dbReference type="Gene3D" id="3.50.40.10">
    <property type="entry name" value="Phenylalanyl-trna Synthetase, Chain B, domain 3"/>
    <property type="match status" value="1"/>
</dbReference>
<evidence type="ECO:0000313" key="21">
    <source>
        <dbReference type="Proteomes" id="UP001379533"/>
    </source>
</evidence>
<name>A0ABZ2KF24_9BACT</name>
<accession>A0ABZ2KF24</accession>
<evidence type="ECO:0000256" key="11">
    <source>
        <dbReference type="ARBA" id="ARBA00022884"/>
    </source>
</evidence>
<keyword evidence="7 15" id="KW-0479">Metal-binding</keyword>
<dbReference type="InterPro" id="IPR045864">
    <property type="entry name" value="aa-tRNA-synth_II/BPL/LPL"/>
</dbReference>
<dbReference type="HAMAP" id="MF_00283">
    <property type="entry name" value="Phe_tRNA_synth_beta1"/>
    <property type="match status" value="1"/>
</dbReference>
<dbReference type="GO" id="GO:0004826">
    <property type="term" value="F:phenylalanine-tRNA ligase activity"/>
    <property type="evidence" value="ECO:0007669"/>
    <property type="project" value="UniProtKB-EC"/>
</dbReference>
<proteinExistence type="inferred from homology"/>
<keyword evidence="10 15" id="KW-0460">Magnesium</keyword>
<keyword evidence="21" id="KW-1185">Reference proteome</keyword>
<evidence type="ECO:0000256" key="7">
    <source>
        <dbReference type="ARBA" id="ARBA00022723"/>
    </source>
</evidence>
<dbReference type="SMART" id="SM00874">
    <property type="entry name" value="B5"/>
    <property type="match status" value="1"/>
</dbReference>
<comment type="subcellular location">
    <subcellularLocation>
        <location evidence="1 15">Cytoplasm</location>
    </subcellularLocation>
</comment>
<dbReference type="InterPro" id="IPR045060">
    <property type="entry name" value="Phe-tRNA-ligase_IIc_bsu"/>
</dbReference>
<evidence type="ECO:0000256" key="9">
    <source>
        <dbReference type="ARBA" id="ARBA00022840"/>
    </source>
</evidence>
<dbReference type="InterPro" id="IPR002547">
    <property type="entry name" value="tRNA-bd_dom"/>
</dbReference>
<feature type="binding site" evidence="15">
    <location>
        <position position="485"/>
    </location>
    <ligand>
        <name>Mg(2+)</name>
        <dbReference type="ChEBI" id="CHEBI:18420"/>
        <note>shared with alpha subunit</note>
    </ligand>
</feature>
<keyword evidence="5 16" id="KW-0820">tRNA-binding</keyword>
<evidence type="ECO:0000313" key="20">
    <source>
        <dbReference type="EMBL" id="WXA96649.1"/>
    </source>
</evidence>
<evidence type="ECO:0000256" key="12">
    <source>
        <dbReference type="ARBA" id="ARBA00022917"/>
    </source>
</evidence>
<dbReference type="SUPFAM" id="SSF50249">
    <property type="entry name" value="Nucleic acid-binding proteins"/>
    <property type="match status" value="1"/>
</dbReference>
<evidence type="ECO:0000256" key="15">
    <source>
        <dbReference type="HAMAP-Rule" id="MF_00283"/>
    </source>
</evidence>
<evidence type="ECO:0000259" key="17">
    <source>
        <dbReference type="PROSITE" id="PS50886"/>
    </source>
</evidence>
<dbReference type="PANTHER" id="PTHR10947">
    <property type="entry name" value="PHENYLALANYL-TRNA SYNTHETASE BETA CHAIN AND LEUCINE-RICH REPEAT-CONTAINING PROTEIN 47"/>
    <property type="match status" value="1"/>
</dbReference>
<dbReference type="SMART" id="SM00896">
    <property type="entry name" value="FDX-ACB"/>
    <property type="match status" value="1"/>
</dbReference>
<dbReference type="EC" id="6.1.1.20" evidence="15"/>
<evidence type="ECO:0000256" key="8">
    <source>
        <dbReference type="ARBA" id="ARBA00022741"/>
    </source>
</evidence>
<dbReference type="InterPro" id="IPR005146">
    <property type="entry name" value="B3/B4_tRNA-bd"/>
</dbReference>
<dbReference type="Pfam" id="PF17759">
    <property type="entry name" value="tRNA_synthFbeta"/>
    <property type="match status" value="1"/>
</dbReference>
<dbReference type="InterPro" id="IPR009061">
    <property type="entry name" value="DNA-bd_dom_put_sf"/>
</dbReference>
<keyword evidence="11 16" id="KW-0694">RNA-binding</keyword>
<dbReference type="PROSITE" id="PS50886">
    <property type="entry name" value="TRBD"/>
    <property type="match status" value="1"/>
</dbReference>
<comment type="catalytic activity">
    <reaction evidence="14 15">
        <text>tRNA(Phe) + L-phenylalanine + ATP = L-phenylalanyl-tRNA(Phe) + AMP + diphosphate + H(+)</text>
        <dbReference type="Rhea" id="RHEA:19413"/>
        <dbReference type="Rhea" id="RHEA-COMP:9668"/>
        <dbReference type="Rhea" id="RHEA-COMP:9699"/>
        <dbReference type="ChEBI" id="CHEBI:15378"/>
        <dbReference type="ChEBI" id="CHEBI:30616"/>
        <dbReference type="ChEBI" id="CHEBI:33019"/>
        <dbReference type="ChEBI" id="CHEBI:58095"/>
        <dbReference type="ChEBI" id="CHEBI:78442"/>
        <dbReference type="ChEBI" id="CHEBI:78531"/>
        <dbReference type="ChEBI" id="CHEBI:456215"/>
        <dbReference type="EC" id="6.1.1.20"/>
    </reaction>
</comment>
<dbReference type="EMBL" id="CP089982">
    <property type="protein sequence ID" value="WXA96649.1"/>
    <property type="molecule type" value="Genomic_DNA"/>
</dbReference>
<evidence type="ECO:0000256" key="13">
    <source>
        <dbReference type="ARBA" id="ARBA00023146"/>
    </source>
</evidence>
<feature type="binding site" evidence="15">
    <location>
        <position position="479"/>
    </location>
    <ligand>
        <name>Mg(2+)</name>
        <dbReference type="ChEBI" id="CHEBI:18420"/>
        <note>shared with alpha subunit</note>
    </ligand>
</feature>
<dbReference type="PANTHER" id="PTHR10947:SF0">
    <property type="entry name" value="PHENYLALANINE--TRNA LIGASE BETA SUBUNIT"/>
    <property type="match status" value="1"/>
</dbReference>
<dbReference type="NCBIfam" id="TIGR00472">
    <property type="entry name" value="pheT_bact"/>
    <property type="match status" value="1"/>
</dbReference>
<evidence type="ECO:0000256" key="14">
    <source>
        <dbReference type="ARBA" id="ARBA00049255"/>
    </source>
</evidence>
<evidence type="ECO:0000256" key="3">
    <source>
        <dbReference type="ARBA" id="ARBA00011209"/>
    </source>
</evidence>
<dbReference type="SUPFAM" id="SSF46955">
    <property type="entry name" value="Putative DNA-binding domain"/>
    <property type="match status" value="1"/>
</dbReference>
<evidence type="ECO:0000256" key="1">
    <source>
        <dbReference type="ARBA" id="ARBA00004496"/>
    </source>
</evidence>
<dbReference type="InterPro" id="IPR041616">
    <property type="entry name" value="PheRS_beta_core"/>
</dbReference>
<evidence type="ECO:0000256" key="5">
    <source>
        <dbReference type="ARBA" id="ARBA00022555"/>
    </source>
</evidence>
<evidence type="ECO:0000256" key="4">
    <source>
        <dbReference type="ARBA" id="ARBA00022490"/>
    </source>
</evidence>
<dbReference type="Pfam" id="PF01588">
    <property type="entry name" value="tRNA_bind"/>
    <property type="match status" value="1"/>
</dbReference>
<dbReference type="PROSITE" id="PS51447">
    <property type="entry name" value="FDX_ACB"/>
    <property type="match status" value="1"/>
</dbReference>
<comment type="subunit">
    <text evidence="3 15">Tetramer of two alpha and two beta subunits.</text>
</comment>
<dbReference type="Pfam" id="PF03484">
    <property type="entry name" value="B5"/>
    <property type="match status" value="1"/>
</dbReference>
<dbReference type="SUPFAM" id="SSF54991">
    <property type="entry name" value="Anticodon-binding domain of PheRS"/>
    <property type="match status" value="1"/>
</dbReference>
<dbReference type="Proteomes" id="UP001379533">
    <property type="component" value="Chromosome"/>
</dbReference>
<dbReference type="RefSeq" id="WP_394847268.1">
    <property type="nucleotide sequence ID" value="NZ_CP089982.1"/>
</dbReference>
<dbReference type="Gene3D" id="3.30.56.10">
    <property type="match status" value="2"/>
</dbReference>
<evidence type="ECO:0000256" key="2">
    <source>
        <dbReference type="ARBA" id="ARBA00008653"/>
    </source>
</evidence>
<comment type="caution">
    <text evidence="15">Lacks conserved residue(s) required for the propagation of feature annotation.</text>
</comment>
<evidence type="ECO:0000259" key="19">
    <source>
        <dbReference type="PROSITE" id="PS51483"/>
    </source>
</evidence>
<dbReference type="Gene3D" id="3.30.930.10">
    <property type="entry name" value="Bira Bifunctional Protein, Domain 2"/>
    <property type="match status" value="1"/>
</dbReference>
<keyword evidence="4 15" id="KW-0963">Cytoplasm</keyword>
<dbReference type="InterPro" id="IPR036690">
    <property type="entry name" value="Fdx_antiC-bd_sf"/>
</dbReference>
<dbReference type="InterPro" id="IPR033714">
    <property type="entry name" value="tRNA_bind_bactPheRS"/>
</dbReference>
<dbReference type="SUPFAM" id="SSF55681">
    <property type="entry name" value="Class II aaRS and biotin synthetases"/>
    <property type="match status" value="1"/>
</dbReference>
<keyword evidence="9 15" id="KW-0067">ATP-binding</keyword>
<dbReference type="InterPro" id="IPR004532">
    <property type="entry name" value="Phe-tRNA-ligase_IIc_bsu_bact"/>
</dbReference>
<dbReference type="CDD" id="cd02796">
    <property type="entry name" value="tRNA_bind_bactPheRS"/>
    <property type="match status" value="1"/>
</dbReference>
<evidence type="ECO:0000256" key="6">
    <source>
        <dbReference type="ARBA" id="ARBA00022598"/>
    </source>
</evidence>
<keyword evidence="13 15" id="KW-0030">Aminoacyl-tRNA synthetase</keyword>
<protein>
    <recommendedName>
        <fullName evidence="15">Phenylalanine--tRNA ligase beta subunit</fullName>
        <ecNumber evidence="15">6.1.1.20</ecNumber>
    </recommendedName>
    <alternativeName>
        <fullName evidence="15">Phenylalanyl-tRNA synthetase beta subunit</fullName>
        <shortName evidence="15">PheRS</shortName>
    </alternativeName>
</protein>
<dbReference type="Pfam" id="PF03483">
    <property type="entry name" value="B3_4"/>
    <property type="match status" value="1"/>
</dbReference>